<proteinExistence type="predicted"/>
<protein>
    <recommendedName>
        <fullName evidence="3">Class I SAM-dependent methyltransferase</fullName>
    </recommendedName>
</protein>
<dbReference type="InterPro" id="IPR029063">
    <property type="entry name" value="SAM-dependent_MTases_sf"/>
</dbReference>
<accession>A0ABR6F2F8</accession>
<dbReference type="RefSeq" id="WP_182961692.1">
    <property type="nucleotide sequence ID" value="NZ_WNXC01000011.1"/>
</dbReference>
<dbReference type="Proteomes" id="UP000636110">
    <property type="component" value="Unassembled WGS sequence"/>
</dbReference>
<gene>
    <name evidence="1" type="ORF">GM920_22715</name>
</gene>
<comment type="caution">
    <text evidence="1">The sequence shown here is derived from an EMBL/GenBank/DDBJ whole genome shotgun (WGS) entry which is preliminary data.</text>
</comment>
<evidence type="ECO:0008006" key="3">
    <source>
        <dbReference type="Google" id="ProtNLM"/>
    </source>
</evidence>
<reference evidence="1 2" key="1">
    <citation type="submission" date="2019-11" db="EMBL/GenBank/DDBJ databases">
        <title>Description of Pedobacter sp. LMG 31462T.</title>
        <authorList>
            <person name="Carlier A."/>
            <person name="Qi S."/>
            <person name="Vandamme P."/>
        </authorList>
    </citation>
    <scope>NUCLEOTIDE SEQUENCE [LARGE SCALE GENOMIC DNA]</scope>
    <source>
        <strain evidence="1 2">LMG 31462</strain>
    </source>
</reference>
<dbReference type="EMBL" id="WNXC01000011">
    <property type="protein sequence ID" value="MBB2151725.1"/>
    <property type="molecule type" value="Genomic_DNA"/>
</dbReference>
<name>A0ABR6F2F8_9SPHI</name>
<dbReference type="Gene3D" id="3.40.50.150">
    <property type="entry name" value="Vaccinia Virus protein VP39"/>
    <property type="match status" value="1"/>
</dbReference>
<organism evidence="1 2">
    <name type="scientific">Pedobacter gandavensis</name>
    <dbReference type="NCBI Taxonomy" id="2679963"/>
    <lineage>
        <taxon>Bacteria</taxon>
        <taxon>Pseudomonadati</taxon>
        <taxon>Bacteroidota</taxon>
        <taxon>Sphingobacteriia</taxon>
        <taxon>Sphingobacteriales</taxon>
        <taxon>Sphingobacteriaceae</taxon>
        <taxon>Pedobacter</taxon>
    </lineage>
</organism>
<evidence type="ECO:0000313" key="1">
    <source>
        <dbReference type="EMBL" id="MBB2151725.1"/>
    </source>
</evidence>
<dbReference type="SUPFAM" id="SSF53335">
    <property type="entry name" value="S-adenosyl-L-methionine-dependent methyltransferases"/>
    <property type="match status" value="1"/>
</dbReference>
<sequence length="320" mass="36366">MILKKSTQTLLFKPKNFKDIYDNLHELHRLYASHTSISAGDMNDTDILLPSGKAISPTGAAHCLLEIQRTAVFIRGIYKAILKLQQSFPNQQLHILYAGCGPYATLVTPFTTLFSPEEVQFHLLDINERSLAASKKLYKALDIEMYVAEWICADATQYKFPTDQAIHLVISETMLNALKKEPQVAIMLNLIPQMQEKALFIPENITVSAQLLNKQQESARLTQWDLIPERIHLGDVYSIGRADCKVHEQVSIQIPKNILKEHSLQLLTEITTFADERLKIYDCSLNIPLVIGNAMDFAGRTINFDYHMGKVPGFKYHWLP</sequence>
<keyword evidence="2" id="KW-1185">Reference proteome</keyword>
<evidence type="ECO:0000313" key="2">
    <source>
        <dbReference type="Proteomes" id="UP000636110"/>
    </source>
</evidence>